<feature type="transmembrane region" description="Helical" evidence="1">
    <location>
        <begin position="7"/>
        <end position="29"/>
    </location>
</feature>
<evidence type="ECO:0000313" key="3">
    <source>
        <dbReference type="EMBL" id="SSA38477.1"/>
    </source>
</evidence>
<gene>
    <name evidence="2" type="ORF">BCF38_101609</name>
    <name evidence="3" type="ORF">SAMN05421539_101609</name>
</gene>
<dbReference type="Pfam" id="PF02325">
    <property type="entry name" value="CCB3_YggT"/>
    <property type="match status" value="1"/>
</dbReference>
<dbReference type="AlphaFoldDB" id="A0A2Y9A8F9"/>
<dbReference type="EMBL" id="QGDJ01000001">
    <property type="protein sequence ID" value="PWJ22199.1"/>
    <property type="molecule type" value="Genomic_DNA"/>
</dbReference>
<name>A0A2Y9A8F9_9RHOB</name>
<feature type="transmembrane region" description="Helical" evidence="1">
    <location>
        <begin position="71"/>
        <end position="90"/>
    </location>
</feature>
<keyword evidence="4" id="KW-1185">Reference proteome</keyword>
<keyword evidence="1" id="KW-1133">Transmembrane helix</keyword>
<dbReference type="Proteomes" id="UP000251571">
    <property type="component" value="Unassembled WGS sequence"/>
</dbReference>
<evidence type="ECO:0000313" key="5">
    <source>
        <dbReference type="Proteomes" id="UP000251571"/>
    </source>
</evidence>
<evidence type="ECO:0000313" key="4">
    <source>
        <dbReference type="Proteomes" id="UP000245839"/>
    </source>
</evidence>
<reference evidence="2 4" key="2">
    <citation type="submission" date="2018-03" db="EMBL/GenBank/DDBJ databases">
        <title>Genomic Encyclopedia of Archaeal and Bacterial Type Strains, Phase II (KMG-II): from individual species to whole genera.</title>
        <authorList>
            <person name="Goeker M."/>
        </authorList>
    </citation>
    <scope>NUCLEOTIDE SEQUENCE [LARGE SCALE GENOMIC DNA]</scope>
    <source>
        <strain evidence="2 4">DSM 25227</strain>
    </source>
</reference>
<dbReference type="GO" id="GO:0016020">
    <property type="term" value="C:membrane"/>
    <property type="evidence" value="ECO:0007669"/>
    <property type="project" value="InterPro"/>
</dbReference>
<dbReference type="EMBL" id="UETC01000001">
    <property type="protein sequence ID" value="SSA38477.1"/>
    <property type="molecule type" value="Genomic_DNA"/>
</dbReference>
<dbReference type="OrthoDB" id="9814445at2"/>
<proteinExistence type="predicted"/>
<protein>
    <submittedName>
        <fullName evidence="3">YggT family protein</fullName>
    </submittedName>
</protein>
<sequence length="98" mass="10852">MSTLIDIVLLLLNVAWWFAVAHIIMSWLITFGVLNLHQPIVGQLWDGLNRILEPAYSRIRGILPATGGLDLAPLVFILGIIILQMIFGDLRAQAAMGF</sequence>
<dbReference type="InterPro" id="IPR003425">
    <property type="entry name" value="CCB3/YggT"/>
</dbReference>
<dbReference type="RefSeq" id="WP_109562776.1">
    <property type="nucleotide sequence ID" value="NZ_QGDJ01000001.1"/>
</dbReference>
<reference evidence="3 5" key="1">
    <citation type="submission" date="2016-10" db="EMBL/GenBank/DDBJ databases">
        <authorList>
            <person name="Cai Z."/>
        </authorList>
    </citation>
    <scope>NUCLEOTIDE SEQUENCE [LARGE SCALE GENOMIC DNA]</scope>
    <source>
        <strain evidence="3 5">DSM 25227</strain>
    </source>
</reference>
<dbReference type="Proteomes" id="UP000245839">
    <property type="component" value="Unassembled WGS sequence"/>
</dbReference>
<organism evidence="3 5">
    <name type="scientific">Jannaschia seohaensis</name>
    <dbReference type="NCBI Taxonomy" id="475081"/>
    <lineage>
        <taxon>Bacteria</taxon>
        <taxon>Pseudomonadati</taxon>
        <taxon>Pseudomonadota</taxon>
        <taxon>Alphaproteobacteria</taxon>
        <taxon>Rhodobacterales</taxon>
        <taxon>Roseobacteraceae</taxon>
        <taxon>Jannaschia</taxon>
    </lineage>
</organism>
<keyword evidence="1" id="KW-0812">Transmembrane</keyword>
<accession>A0A2Y9A8F9</accession>
<evidence type="ECO:0000256" key="1">
    <source>
        <dbReference type="SAM" id="Phobius"/>
    </source>
</evidence>
<keyword evidence="1" id="KW-0472">Membrane</keyword>
<evidence type="ECO:0000313" key="2">
    <source>
        <dbReference type="EMBL" id="PWJ22199.1"/>
    </source>
</evidence>